<dbReference type="InterPro" id="IPR035906">
    <property type="entry name" value="MetI-like_sf"/>
</dbReference>
<feature type="transmembrane region" description="Helical" evidence="7">
    <location>
        <begin position="69"/>
        <end position="91"/>
    </location>
</feature>
<proteinExistence type="inferred from homology"/>
<evidence type="ECO:0000256" key="5">
    <source>
        <dbReference type="ARBA" id="ARBA00022989"/>
    </source>
</evidence>
<comment type="similarity">
    <text evidence="7">Belongs to the binding-protein-dependent transport system permease family.</text>
</comment>
<evidence type="ECO:0000259" key="8">
    <source>
        <dbReference type="PROSITE" id="PS50063"/>
    </source>
</evidence>
<keyword evidence="4 7" id="KW-0812">Transmembrane</keyword>
<evidence type="ECO:0000313" key="10">
    <source>
        <dbReference type="EMBL" id="PWB69715.1"/>
    </source>
</evidence>
<dbReference type="PROSITE" id="PS50928">
    <property type="entry name" value="ABC_TM1"/>
    <property type="match status" value="1"/>
</dbReference>
<evidence type="ECO:0000256" key="6">
    <source>
        <dbReference type="ARBA" id="ARBA00023136"/>
    </source>
</evidence>
<evidence type="ECO:0000256" key="1">
    <source>
        <dbReference type="ARBA" id="ARBA00004651"/>
    </source>
</evidence>
<evidence type="ECO:0000256" key="4">
    <source>
        <dbReference type="ARBA" id="ARBA00022692"/>
    </source>
</evidence>
<sequence length="290" mass="32629">MPNRKLVSFLYGLPWLLTFVIFWAFPLLYSFVIGFTDYRLLQRGYSWVGWGNYVALFHDPAFLSALKNTFIFVIGTIPATTVISLLLALMVNRRFRGRGLFRAGYFVPSITSMVVVALVFTHLFSRGGYVAMLAQMVGLTPPANGFLYDSGTALASIMAMDVWMAVGYYMLIFLAGLKSIPDELYEAAEINGASSLRQFVSITLPLLKPVTLFIIVINSIKSFQVFTEIFVMTRGKFDTSSAVYFVYEKGLTTRYDFGYASAAAYLLFVIIGLLSLAQFALFRQRKKLSW</sequence>
<dbReference type="SUPFAM" id="SSF161098">
    <property type="entry name" value="MetI-like"/>
    <property type="match status" value="1"/>
</dbReference>
<feature type="domain" description="ABC transmembrane type-1" evidence="9">
    <location>
        <begin position="66"/>
        <end position="278"/>
    </location>
</feature>
<dbReference type="InterPro" id="IPR003093">
    <property type="entry name" value="Bcl2_BH4"/>
</dbReference>
<dbReference type="SUPFAM" id="SSF160964">
    <property type="entry name" value="MalF N-terminal region-like"/>
    <property type="match status" value="1"/>
</dbReference>
<comment type="subcellular location">
    <subcellularLocation>
        <location evidence="1 7">Cell membrane</location>
        <topology evidence="1 7">Multi-pass membrane protein</topology>
    </subcellularLocation>
</comment>
<feature type="transmembrane region" description="Helical" evidence="7">
    <location>
        <begin position="12"/>
        <end position="32"/>
    </location>
</feature>
<evidence type="ECO:0000256" key="2">
    <source>
        <dbReference type="ARBA" id="ARBA00022448"/>
    </source>
</evidence>
<dbReference type="GO" id="GO:0055085">
    <property type="term" value="P:transmembrane transport"/>
    <property type="evidence" value="ECO:0007669"/>
    <property type="project" value="InterPro"/>
</dbReference>
<feature type="transmembrane region" description="Helical" evidence="7">
    <location>
        <begin position="198"/>
        <end position="220"/>
    </location>
</feature>
<name>A0A855X4D0_9BACT</name>
<keyword evidence="5 7" id="KW-1133">Transmembrane helix</keyword>
<dbReference type="PANTHER" id="PTHR30193:SF37">
    <property type="entry name" value="INNER MEMBRANE ABC TRANSPORTER PERMEASE PROTEIN YCJO"/>
    <property type="match status" value="1"/>
</dbReference>
<evidence type="ECO:0000256" key="3">
    <source>
        <dbReference type="ARBA" id="ARBA00022475"/>
    </source>
</evidence>
<feature type="transmembrane region" description="Helical" evidence="7">
    <location>
        <begin position="153"/>
        <end position="177"/>
    </location>
</feature>
<dbReference type="PANTHER" id="PTHR30193">
    <property type="entry name" value="ABC TRANSPORTER PERMEASE PROTEIN"/>
    <property type="match status" value="1"/>
</dbReference>
<evidence type="ECO:0000313" key="11">
    <source>
        <dbReference type="Proteomes" id="UP000250918"/>
    </source>
</evidence>
<reference evidence="10 11" key="1">
    <citation type="journal article" date="2018" name="ISME J.">
        <title>A methanotrophic archaeon couples anaerobic oxidation of methane to Fe(III) reduction.</title>
        <authorList>
            <person name="Cai C."/>
            <person name="Leu A.O."/>
            <person name="Xie G.J."/>
            <person name="Guo J."/>
            <person name="Feng Y."/>
            <person name="Zhao J.X."/>
            <person name="Tyson G.W."/>
            <person name="Yuan Z."/>
            <person name="Hu S."/>
        </authorList>
    </citation>
    <scope>NUCLEOTIDE SEQUENCE [LARGE SCALE GENOMIC DNA]</scope>
    <source>
        <strain evidence="10">FeB_12</strain>
    </source>
</reference>
<gene>
    <name evidence="10" type="ORF">C3F09_10130</name>
</gene>
<dbReference type="InterPro" id="IPR051393">
    <property type="entry name" value="ABC_transporter_permease"/>
</dbReference>
<organism evidence="10 11">
    <name type="scientific">candidate division GN15 bacterium</name>
    <dbReference type="NCBI Taxonomy" id="2072418"/>
    <lineage>
        <taxon>Bacteria</taxon>
        <taxon>candidate division GN15</taxon>
    </lineage>
</organism>
<dbReference type="GO" id="GO:0005886">
    <property type="term" value="C:plasma membrane"/>
    <property type="evidence" value="ECO:0007669"/>
    <property type="project" value="UniProtKB-SubCell"/>
</dbReference>
<feature type="transmembrane region" description="Helical" evidence="7">
    <location>
        <begin position="103"/>
        <end position="124"/>
    </location>
</feature>
<keyword evidence="3" id="KW-1003">Cell membrane</keyword>
<accession>A0A855X4D0</accession>
<evidence type="ECO:0000256" key="7">
    <source>
        <dbReference type="RuleBase" id="RU363032"/>
    </source>
</evidence>
<dbReference type="InterPro" id="IPR000515">
    <property type="entry name" value="MetI-like"/>
</dbReference>
<comment type="caution">
    <text evidence="10">The sequence shown here is derived from an EMBL/GenBank/DDBJ whole genome shotgun (WGS) entry which is preliminary data.</text>
</comment>
<dbReference type="Pfam" id="PF00528">
    <property type="entry name" value="BPD_transp_1"/>
    <property type="match status" value="1"/>
</dbReference>
<evidence type="ECO:0000259" key="9">
    <source>
        <dbReference type="PROSITE" id="PS50928"/>
    </source>
</evidence>
<dbReference type="Proteomes" id="UP000250918">
    <property type="component" value="Unassembled WGS sequence"/>
</dbReference>
<keyword evidence="6 7" id="KW-0472">Membrane</keyword>
<dbReference type="CDD" id="cd06261">
    <property type="entry name" value="TM_PBP2"/>
    <property type="match status" value="1"/>
</dbReference>
<protein>
    <submittedName>
        <fullName evidence="10">Sugar ABC transporter permease</fullName>
    </submittedName>
</protein>
<dbReference type="Gene3D" id="1.10.3720.10">
    <property type="entry name" value="MetI-like"/>
    <property type="match status" value="1"/>
</dbReference>
<dbReference type="PROSITE" id="PS50063">
    <property type="entry name" value="BH4_2"/>
    <property type="match status" value="1"/>
</dbReference>
<dbReference type="EMBL" id="PQAP01000166">
    <property type="protein sequence ID" value="PWB69715.1"/>
    <property type="molecule type" value="Genomic_DNA"/>
</dbReference>
<keyword evidence="2 7" id="KW-0813">Transport</keyword>
<feature type="transmembrane region" description="Helical" evidence="7">
    <location>
        <begin position="257"/>
        <end position="282"/>
    </location>
</feature>
<dbReference type="AlphaFoldDB" id="A0A855X4D0"/>
<feature type="domain" description="Apoptosis regulator Bcl-2 family BH4" evidence="8">
    <location>
        <begin position="28"/>
        <end position="47"/>
    </location>
</feature>